<feature type="region of interest" description="Disordered" evidence="7">
    <location>
        <begin position="613"/>
        <end position="995"/>
    </location>
</feature>
<keyword evidence="4 9" id="KW-0418">Kinase</keyword>
<evidence type="ECO:0000256" key="3">
    <source>
        <dbReference type="ARBA" id="ARBA00022741"/>
    </source>
</evidence>
<feature type="compositionally biased region" description="Basic and acidic residues" evidence="7">
    <location>
        <begin position="829"/>
        <end position="853"/>
    </location>
</feature>
<dbReference type="OrthoDB" id="10252171at2759"/>
<evidence type="ECO:0000313" key="10">
    <source>
        <dbReference type="Proteomes" id="UP000324800"/>
    </source>
</evidence>
<proteinExistence type="predicted"/>
<sequence length="2070" mass="231583">MEPLTDEQSLSELHCKIYKLLGRGRNARVYLVDPGSEVNISAAKVMNNEEFIENEFVVATMITEANLNNKNVINFIGIQTTRTHRIILLQYANLQNSLETFVNKAKDAPLPEEIVSEIIGQILNGTRQIHKLDVVNRDLTPHHLLLHCENKNNRNQSVDIKIVDLTISRKCPPDDLARTQTGTPEYIAPEVAAGNLEYDHKVDIWAIGIILYRLLTGSHPFGTNKSIAEYLESFKEPIQSIPGVSDECSDLIRGLLAVNPNERLSSEQAYNHPFIQNGLDAIKARGPLFNLGYYRDQTGIENEDEGELKSLASSASNLSSSHGSGRVSGNGEGTWTSGNNSAQSMNVSDASGETSNVFTSSSISQGADGEQGQQGNKSESNVYQQQNIEQQQIPPTTADVTSSYQIQTLSSDETSKEIPTTQTAVSISLTELIKDSQWDESTHDTTQLSQINTLESKQIQPISQFSETDSPEQTQLSPQVGYAYSQPQVPQQQFFNKDKLSWADNNSQQGSRKRGDVLYHSQDIEDATETGLSDSKDDESDVVDESKDDQGINKERRERRKLSSNANDSSEGDSLSDSQTKARTKWCKFCSQHISINEYDRHYEEHIGGSAILSNPMMSDIGGQGLQDRHEGSMHSGKNTEVTDSTQVEHSAVFPLDNDAFADGNPLKLNRGRGPQGGNGADVGGLDDNQLDQKDSASKRNSPTPAATPTSQMRSNSQNKNYDFAGNAGPLSVFGDEGALDTNSTTHAPTSTETPMPYGNQLQKKSTLKERDRYQENQMQQQRETQQNKVRDVDDDEVDDVERKKIQTSHRGSAGKASQNASHTSSQRKRAEKDKEIRSDTKKGKKEDKNKRDTHGRRSKDKGRSKSGDKRKDKETDRKHGKRQSKGRKSESRDKGKSGERKSRGGKDDKKSVDRQRKKRAHTGEPVNERKNRLKEKSRRSRSEPSRRQRKHEKDKGDDKRRRNNKQSENRNRKGGKSRKGKENDNLTHININTPPDEVAQLLSFKDNDQSEQTLSELFQLFQQTSGSDIAQNNFAIIPVYKELGLILKKQALQLQKNANEHTEEKKREKKKEKEWAKIREEFSKEEKEDKKKRDKDSKKKGDSRQIQKERQKRKKKKQEQELEEENERVRWERHKQARQQKDQNSYNISIIVCTCITKLLCSKEPTADNAIKGGIVDQLVKLVKILLNRTIVIEDDIYEQSLKLLKQGRYKEKGLRGRKEKKDGENKLIDVELADQQFIPVVKRVHLQPLLQIANMGTMRQKQQLQDKGVLTTLLQVVGESDIYRAIMRNNLNSNYKVPIKISEQQAAKAAFIGMENQLSITFSTIEEAQKAKSEAAVLGKGQQSDQEVVTRVKTTASRCITNDTVLAALKTVYHILVAGVYLSNVGDIYKGIDKEIKKALKSKNLNGSKSLPESARNRKNNKGSGSDETKTQLSSQVDTKIIGSVTKSSSIDGSTSTSHKGSPQASHLNNVLASLSNNSSNQTQSGNSSFSGATGSTQITGGTRVSKLTSSSTSSGSQSEMSSSKRSSQSQNRGDVNILQSDLGQSGLNKTNKSSYPPLDTIASSGYLDGITNVSQFVDHSQINQSNLSIVSITGTLVKSGNDGYIIDDCLTTDSKNKYFNKIKKARTLKHIKHSKIPNQTSNEQLKSKKGKGNEKDSDDEYFGEDELMLFFPPQQSLLSIIQSLFSGVPLTQAYLNHQLTQQSNQRMNNESKQQQNSDITNIPPSIALDIADIQLTSIVGDGATDLLIFPAIIHRTALCAGALFKAIINEPEQENIVVPSFIKYLHRQLNDKSETVITGILAALGWLAISQDNYTVLVNSQVIADVLKIIKTKKSSDQRLHLSIIVIMNYLLNATENDKKTIIDIINEGSTQIPIVDDIKLNGPQKSNVQARRNKEDNSSVGSAEDDDQPQYSTVQHALKAIIQTKIGPLKNSAKRLLDSLTDFQQHLSDEDSLIGLKDQFVEKAHQKGQEAEKGKLEKQKQDKDKLRNDEREKARNHEIETEQSRERKLVQKGLMIDQKEKKKNKEEQKMKNYIEWKKKERNLNLIINQTTILKIIMKRLDANAYI</sequence>
<feature type="domain" description="Protein kinase" evidence="8">
    <location>
        <begin position="15"/>
        <end position="275"/>
    </location>
</feature>
<gene>
    <name evidence="9" type="ORF">EZS28_000665</name>
</gene>
<feature type="compositionally biased region" description="Basic and acidic residues" evidence="7">
    <location>
        <begin position="888"/>
        <end position="915"/>
    </location>
</feature>
<feature type="region of interest" description="Disordered" evidence="7">
    <location>
        <begin position="1407"/>
        <end position="1535"/>
    </location>
</feature>
<dbReference type="Pfam" id="PF00069">
    <property type="entry name" value="Pkinase"/>
    <property type="match status" value="1"/>
</dbReference>
<dbReference type="PANTHER" id="PTHR24345">
    <property type="entry name" value="SERINE/THREONINE-PROTEIN KINASE PLK"/>
    <property type="match status" value="1"/>
</dbReference>
<feature type="compositionally biased region" description="Polar residues" evidence="7">
    <location>
        <begin position="741"/>
        <end position="765"/>
    </location>
</feature>
<organism evidence="9 10">
    <name type="scientific">Streblomastix strix</name>
    <dbReference type="NCBI Taxonomy" id="222440"/>
    <lineage>
        <taxon>Eukaryota</taxon>
        <taxon>Metamonada</taxon>
        <taxon>Preaxostyla</taxon>
        <taxon>Oxymonadida</taxon>
        <taxon>Streblomastigidae</taxon>
        <taxon>Streblomastix</taxon>
    </lineage>
</organism>
<dbReference type="GO" id="GO:0005524">
    <property type="term" value="F:ATP binding"/>
    <property type="evidence" value="ECO:0007669"/>
    <property type="project" value="UniProtKB-UniRule"/>
</dbReference>
<feature type="region of interest" description="Disordered" evidence="7">
    <location>
        <begin position="1084"/>
        <end position="1141"/>
    </location>
</feature>
<keyword evidence="3 6" id="KW-0547">Nucleotide-binding</keyword>
<name>A0A5J4XBC8_9EUKA</name>
<evidence type="ECO:0000256" key="5">
    <source>
        <dbReference type="ARBA" id="ARBA00022840"/>
    </source>
</evidence>
<feature type="compositionally biased region" description="Low complexity" evidence="7">
    <location>
        <begin position="776"/>
        <end position="788"/>
    </location>
</feature>
<feature type="compositionally biased region" description="Basic and acidic residues" evidence="7">
    <location>
        <begin position="1084"/>
        <end position="1110"/>
    </location>
</feature>
<keyword evidence="1 9" id="KW-0723">Serine/threonine-protein kinase</keyword>
<dbReference type="Gene3D" id="1.10.510.10">
    <property type="entry name" value="Transferase(Phosphotransferase) domain 1"/>
    <property type="match status" value="1"/>
</dbReference>
<feature type="compositionally biased region" description="Low complexity" evidence="7">
    <location>
        <begin position="1446"/>
        <end position="1460"/>
    </location>
</feature>
<feature type="compositionally biased region" description="Gly residues" evidence="7">
    <location>
        <begin position="674"/>
        <end position="683"/>
    </location>
</feature>
<feature type="compositionally biased region" description="Polar residues" evidence="7">
    <location>
        <begin position="699"/>
        <end position="721"/>
    </location>
</feature>
<dbReference type="InterPro" id="IPR017441">
    <property type="entry name" value="Protein_kinase_ATP_BS"/>
</dbReference>
<accession>A0A5J4XBC8</accession>
<feature type="region of interest" description="Disordered" evidence="7">
    <location>
        <begin position="1968"/>
        <end position="2010"/>
    </location>
</feature>
<dbReference type="GO" id="GO:0004674">
    <property type="term" value="F:protein serine/threonine kinase activity"/>
    <property type="evidence" value="ECO:0007669"/>
    <property type="project" value="UniProtKB-KW"/>
</dbReference>
<feature type="compositionally biased region" description="Low complexity" evidence="7">
    <location>
        <begin position="384"/>
        <end position="393"/>
    </location>
</feature>
<evidence type="ECO:0000256" key="1">
    <source>
        <dbReference type="ARBA" id="ARBA00022527"/>
    </source>
</evidence>
<feature type="compositionally biased region" description="Polar residues" evidence="7">
    <location>
        <begin position="816"/>
        <end position="825"/>
    </location>
</feature>
<feature type="compositionally biased region" description="Basic and acidic residues" evidence="7">
    <location>
        <begin position="544"/>
        <end position="556"/>
    </location>
</feature>
<feature type="compositionally biased region" description="Polar residues" evidence="7">
    <location>
        <begin position="563"/>
        <end position="578"/>
    </location>
</feature>
<feature type="compositionally biased region" description="Low complexity" evidence="7">
    <location>
        <begin position="1512"/>
        <end position="1533"/>
    </location>
</feature>
<feature type="compositionally biased region" description="Basic and acidic residues" evidence="7">
    <location>
        <begin position="862"/>
        <end position="878"/>
    </location>
</feature>
<feature type="compositionally biased region" description="Polar residues" evidence="7">
    <location>
        <begin position="333"/>
        <end position="383"/>
    </location>
</feature>
<feature type="compositionally biased region" description="Polar residues" evidence="7">
    <location>
        <begin position="1494"/>
        <end position="1511"/>
    </location>
</feature>
<dbReference type="PROSITE" id="PS00107">
    <property type="entry name" value="PROTEIN_KINASE_ATP"/>
    <property type="match status" value="1"/>
</dbReference>
<dbReference type="InterPro" id="IPR011009">
    <property type="entry name" value="Kinase-like_dom_sf"/>
</dbReference>
<keyword evidence="2" id="KW-0808">Transferase</keyword>
<dbReference type="InterPro" id="IPR016024">
    <property type="entry name" value="ARM-type_fold"/>
</dbReference>
<dbReference type="InterPro" id="IPR000719">
    <property type="entry name" value="Prot_kinase_dom"/>
</dbReference>
<keyword evidence="5 6" id="KW-0067">ATP-binding</keyword>
<feature type="compositionally biased region" description="Basic and acidic residues" evidence="7">
    <location>
        <begin position="941"/>
        <end position="972"/>
    </location>
</feature>
<feature type="region of interest" description="Disordered" evidence="7">
    <location>
        <begin position="1887"/>
        <end position="1914"/>
    </location>
</feature>
<comment type="caution">
    <text evidence="9">The sequence shown here is derived from an EMBL/GenBank/DDBJ whole genome shotgun (WGS) entry which is preliminary data.</text>
</comment>
<feature type="compositionally biased region" description="Low complexity" evidence="7">
    <location>
        <begin position="310"/>
        <end position="325"/>
    </location>
</feature>
<evidence type="ECO:0000256" key="6">
    <source>
        <dbReference type="PROSITE-ProRule" id="PRU10141"/>
    </source>
</evidence>
<dbReference type="EMBL" id="SNRW01000057">
    <property type="protein sequence ID" value="KAA6403815.1"/>
    <property type="molecule type" value="Genomic_DNA"/>
</dbReference>
<feature type="region of interest" description="Disordered" evidence="7">
    <location>
        <begin position="526"/>
        <end position="578"/>
    </location>
</feature>
<dbReference type="SUPFAM" id="SSF56112">
    <property type="entry name" value="Protein kinase-like (PK-like)"/>
    <property type="match status" value="1"/>
</dbReference>
<dbReference type="Proteomes" id="UP000324800">
    <property type="component" value="Unassembled WGS sequence"/>
</dbReference>
<feature type="region of interest" description="Disordered" evidence="7">
    <location>
        <begin position="305"/>
        <end position="401"/>
    </location>
</feature>
<evidence type="ECO:0000256" key="7">
    <source>
        <dbReference type="SAM" id="MobiDB-lite"/>
    </source>
</evidence>
<evidence type="ECO:0000256" key="2">
    <source>
        <dbReference type="ARBA" id="ARBA00022679"/>
    </source>
</evidence>
<dbReference type="PANTHER" id="PTHR24345:SF0">
    <property type="entry name" value="CELL CYCLE SERINE_THREONINE-PROTEIN KINASE CDC5_MSD2"/>
    <property type="match status" value="1"/>
</dbReference>
<reference evidence="9 10" key="1">
    <citation type="submission" date="2019-03" db="EMBL/GenBank/DDBJ databases">
        <title>Single cell metagenomics reveals metabolic interactions within the superorganism composed of flagellate Streblomastix strix and complex community of Bacteroidetes bacteria on its surface.</title>
        <authorList>
            <person name="Treitli S.C."/>
            <person name="Kolisko M."/>
            <person name="Husnik F."/>
            <person name="Keeling P."/>
            <person name="Hampl V."/>
        </authorList>
    </citation>
    <scope>NUCLEOTIDE SEQUENCE [LARGE SCALE GENOMIC DNA]</scope>
    <source>
        <strain evidence="9">ST1C</strain>
    </source>
</reference>
<feature type="region of interest" description="Disordered" evidence="7">
    <location>
        <begin position="1635"/>
        <end position="1661"/>
    </location>
</feature>
<feature type="compositionally biased region" description="Polar residues" evidence="7">
    <location>
        <begin position="636"/>
        <end position="649"/>
    </location>
</feature>
<evidence type="ECO:0000313" key="9">
    <source>
        <dbReference type="EMBL" id="KAA6403815.1"/>
    </source>
</evidence>
<dbReference type="SUPFAM" id="SSF48371">
    <property type="entry name" value="ARM repeat"/>
    <property type="match status" value="1"/>
</dbReference>
<dbReference type="PROSITE" id="PS50011">
    <property type="entry name" value="PROTEIN_KINASE_DOM"/>
    <property type="match status" value="1"/>
</dbReference>
<feature type="binding site" evidence="6">
    <location>
        <position position="44"/>
    </location>
    <ligand>
        <name>ATP</name>
        <dbReference type="ChEBI" id="CHEBI:30616"/>
    </ligand>
</feature>
<evidence type="ECO:0000259" key="8">
    <source>
        <dbReference type="PROSITE" id="PS50011"/>
    </source>
</evidence>
<protein>
    <submittedName>
        <fullName evidence="9">Putative serine/threonine protein kinase</fullName>
    </submittedName>
</protein>
<evidence type="ECO:0000256" key="4">
    <source>
        <dbReference type="ARBA" id="ARBA00022777"/>
    </source>
</evidence>
<feature type="compositionally biased region" description="Low complexity" evidence="7">
    <location>
        <begin position="1468"/>
        <end position="1493"/>
    </location>
</feature>
<dbReference type="GO" id="GO:0005634">
    <property type="term" value="C:nucleus"/>
    <property type="evidence" value="ECO:0007669"/>
    <property type="project" value="TreeGrafter"/>
</dbReference>